<feature type="domain" description="Amidohydrolase-related" evidence="2">
    <location>
        <begin position="1"/>
        <end position="318"/>
    </location>
</feature>
<dbReference type="InterPro" id="IPR006680">
    <property type="entry name" value="Amidohydro-rel"/>
</dbReference>
<reference evidence="3 4" key="1">
    <citation type="submission" date="2019-02" db="EMBL/GenBank/DDBJ databases">
        <title>Deep-cultivation of Planctomycetes and their phenomic and genomic characterization uncovers novel biology.</title>
        <authorList>
            <person name="Wiegand S."/>
            <person name="Jogler M."/>
            <person name="Boedeker C."/>
            <person name="Pinto D."/>
            <person name="Vollmers J."/>
            <person name="Rivas-Marin E."/>
            <person name="Kohn T."/>
            <person name="Peeters S.H."/>
            <person name="Heuer A."/>
            <person name="Rast P."/>
            <person name="Oberbeckmann S."/>
            <person name="Bunk B."/>
            <person name="Jeske O."/>
            <person name="Meyerdierks A."/>
            <person name="Storesund J.E."/>
            <person name="Kallscheuer N."/>
            <person name="Luecker S."/>
            <person name="Lage O.M."/>
            <person name="Pohl T."/>
            <person name="Merkel B.J."/>
            <person name="Hornburger P."/>
            <person name="Mueller R.-W."/>
            <person name="Bruemmer F."/>
            <person name="Labrenz M."/>
            <person name="Spormann A.M."/>
            <person name="Op Den Camp H."/>
            <person name="Overmann J."/>
            <person name="Amann R."/>
            <person name="Jetten M.S.M."/>
            <person name="Mascher T."/>
            <person name="Medema M.H."/>
            <person name="Devos D.P."/>
            <person name="Kaster A.-K."/>
            <person name="Ovreas L."/>
            <person name="Rohde M."/>
            <person name="Galperin M.Y."/>
            <person name="Jogler C."/>
        </authorList>
    </citation>
    <scope>NUCLEOTIDE SEQUENCE [LARGE SCALE GENOMIC DNA]</scope>
    <source>
        <strain evidence="3 4">Pla52n</strain>
    </source>
</reference>
<dbReference type="EC" id="3.5.4.-" evidence="3"/>
<keyword evidence="4" id="KW-1185">Reference proteome</keyword>
<evidence type="ECO:0000256" key="1">
    <source>
        <dbReference type="ARBA" id="ARBA00022801"/>
    </source>
</evidence>
<keyword evidence="1 3" id="KW-0378">Hydrolase</keyword>
<accession>A0A5C5ZZ77</accession>
<protein>
    <submittedName>
        <fullName evidence="3">Aminodeoxyfutalosine deaminase</fullName>
        <ecNumber evidence="3">3.5.4.-</ecNumber>
    </submittedName>
</protein>
<evidence type="ECO:0000259" key="2">
    <source>
        <dbReference type="Pfam" id="PF01979"/>
    </source>
</evidence>
<dbReference type="AlphaFoldDB" id="A0A5C5ZZ77"/>
<dbReference type="Proteomes" id="UP000320176">
    <property type="component" value="Unassembled WGS sequence"/>
</dbReference>
<organism evidence="3 4">
    <name type="scientific">Stieleria varia</name>
    <dbReference type="NCBI Taxonomy" id="2528005"/>
    <lineage>
        <taxon>Bacteria</taxon>
        <taxon>Pseudomonadati</taxon>
        <taxon>Planctomycetota</taxon>
        <taxon>Planctomycetia</taxon>
        <taxon>Pirellulales</taxon>
        <taxon>Pirellulaceae</taxon>
        <taxon>Stieleria</taxon>
    </lineage>
</organism>
<dbReference type="PANTHER" id="PTHR43794:SF11">
    <property type="entry name" value="AMIDOHYDROLASE-RELATED DOMAIN-CONTAINING PROTEIN"/>
    <property type="match status" value="1"/>
</dbReference>
<gene>
    <name evidence="3" type="ORF">Pla52n_62540</name>
</gene>
<dbReference type="PANTHER" id="PTHR43794">
    <property type="entry name" value="AMINOHYDROLASE SSNA-RELATED"/>
    <property type="match status" value="1"/>
</dbReference>
<name>A0A5C5ZZ77_9BACT</name>
<dbReference type="Gene3D" id="3.20.20.140">
    <property type="entry name" value="Metal-dependent hydrolases"/>
    <property type="match status" value="1"/>
</dbReference>
<evidence type="ECO:0000313" key="3">
    <source>
        <dbReference type="EMBL" id="TWT92380.1"/>
    </source>
</evidence>
<comment type="caution">
    <text evidence="3">The sequence shown here is derived from an EMBL/GenBank/DDBJ whole genome shotgun (WGS) entry which is preliminary data.</text>
</comment>
<evidence type="ECO:0000313" key="4">
    <source>
        <dbReference type="Proteomes" id="UP000320176"/>
    </source>
</evidence>
<dbReference type="InterPro" id="IPR050287">
    <property type="entry name" value="MTA/SAH_deaminase"/>
</dbReference>
<dbReference type="InterPro" id="IPR032466">
    <property type="entry name" value="Metal_Hydrolase"/>
</dbReference>
<dbReference type="Pfam" id="PF01979">
    <property type="entry name" value="Amidohydro_1"/>
    <property type="match status" value="1"/>
</dbReference>
<sequence length="354" mass="39078">MPQLINAHTHLEFSDCPRPIGRPGMRLADWIGKVYNARSVTTIQQKAQNILLGWRESQDAGVCLIGEIATLPCQYQGDDTLPSLVTFAEVLGLSEQRAAERLAVASDHLQQCSDAGISPHAPYSTPWALIQDCVTRAKSADVPLAMHVAESPEERELLQRGTGPFADALQRMGVWRDELFPWNADQNFVTLIDLLARAPSALLVHGNDLNASEIEKLAGHPNVTVVYCPRTHHFFGHSRHPVDRMLRAGVRVALGTDSRASNPDLSLWGEVQHLLKHRQDLSPHAIIQMATVGGADALRYPRWGRISAGSPAKFGCVATTAGDLEGLFRDFAEQPFVPCDAILDVDWPRYWPRL</sequence>
<dbReference type="EMBL" id="SJPN01000011">
    <property type="protein sequence ID" value="TWT92380.1"/>
    <property type="molecule type" value="Genomic_DNA"/>
</dbReference>
<dbReference type="SUPFAM" id="SSF51556">
    <property type="entry name" value="Metallo-dependent hydrolases"/>
    <property type="match status" value="1"/>
</dbReference>
<proteinExistence type="predicted"/>
<dbReference type="GO" id="GO:0016787">
    <property type="term" value="F:hydrolase activity"/>
    <property type="evidence" value="ECO:0007669"/>
    <property type="project" value="UniProtKB-KW"/>
</dbReference>